<evidence type="ECO:0000313" key="5">
    <source>
        <dbReference type="RefSeq" id="XP_031398270.1"/>
    </source>
</evidence>
<reference evidence="4" key="3">
    <citation type="journal article" date="2020" name="Plant Biotechnol. J.">
        <title>The pomegranate (Punica granatum L.) draft genome dissects genetic divergence between soft- and hard-seeded cultivars.</title>
        <authorList>
            <person name="Luo X."/>
            <person name="Li H."/>
            <person name="Wu Z."/>
            <person name="Yao W."/>
            <person name="Zhao P."/>
            <person name="Cao D."/>
            <person name="Yu H."/>
            <person name="Li K."/>
            <person name="Poudel K."/>
            <person name="Zhao D."/>
            <person name="Zhang F."/>
            <person name="Xia X."/>
            <person name="Chen L."/>
            <person name="Wang Q."/>
            <person name="Jing D."/>
            <person name="Cao S."/>
        </authorList>
    </citation>
    <scope>NUCLEOTIDE SEQUENCE [LARGE SCALE GENOMIC DNA]</scope>
</reference>
<dbReference type="AlphaFoldDB" id="A0A218XB59"/>
<dbReference type="GO" id="GO:0003824">
    <property type="term" value="F:catalytic activity"/>
    <property type="evidence" value="ECO:0007669"/>
    <property type="project" value="InterPro"/>
</dbReference>
<evidence type="ECO:0000259" key="1">
    <source>
        <dbReference type="Pfam" id="PF00561"/>
    </source>
</evidence>
<dbReference type="Pfam" id="PF00561">
    <property type="entry name" value="Abhydrolase_1"/>
    <property type="match status" value="1"/>
</dbReference>
<dbReference type="InterPro" id="IPR029058">
    <property type="entry name" value="AB_hydrolase_fold"/>
</dbReference>
<dbReference type="OrthoDB" id="6431331at2759"/>
<sequence>MVKCFSFIAAIDWLFRRSFSRAGLRAGKTDLGDGTVMHCWAPKKPDPARPDLVLIHGVGSNAIWQWNDFLHLFVSRYNVYVPDLVFFGDSYTTRPDRSEEFQARCVAALMDVLGVSRMSVAGLSYGGFVAYSLGVQFPERVERLALLGSGVSMEEKDMAEGLFKVGSVEEAVDLLFPTSQEKVKDMMKLAFHKPPKAMPSCFVQDFIDEIFSENIKERTELVHALHKNRTLSNLPKITQPTLIIWGEYDQIFPIQLAHRLKRHLEGNEQVEMIIVKDAGHALTMEKLKDIRNHLKAFLVDSLPRPNQEKQSTVLKAD</sequence>
<feature type="domain" description="AB hydrolase-1" evidence="1">
    <location>
        <begin position="52"/>
        <end position="286"/>
    </location>
</feature>
<evidence type="ECO:0000313" key="4">
    <source>
        <dbReference type="Proteomes" id="UP000515151"/>
    </source>
</evidence>
<dbReference type="InterPro" id="IPR000639">
    <property type="entry name" value="Epox_hydrolase-like"/>
</dbReference>
<dbReference type="PRINTS" id="PR00412">
    <property type="entry name" value="EPOXHYDRLASE"/>
</dbReference>
<name>A0A218XB59_PUNGR</name>
<keyword evidence="4" id="KW-1185">Reference proteome</keyword>
<organism evidence="2 3">
    <name type="scientific">Punica granatum</name>
    <name type="common">Pomegranate</name>
    <dbReference type="NCBI Taxonomy" id="22663"/>
    <lineage>
        <taxon>Eukaryota</taxon>
        <taxon>Viridiplantae</taxon>
        <taxon>Streptophyta</taxon>
        <taxon>Embryophyta</taxon>
        <taxon>Tracheophyta</taxon>
        <taxon>Spermatophyta</taxon>
        <taxon>Magnoliopsida</taxon>
        <taxon>eudicotyledons</taxon>
        <taxon>Gunneridae</taxon>
        <taxon>Pentapetalae</taxon>
        <taxon>rosids</taxon>
        <taxon>malvids</taxon>
        <taxon>Myrtales</taxon>
        <taxon>Lythraceae</taxon>
        <taxon>Punica</taxon>
    </lineage>
</organism>
<reference evidence="2" key="2">
    <citation type="submission" date="2017-06" db="EMBL/GenBank/DDBJ databases">
        <title>The pomegranate genome and the genomics of punicalagin biosynthesis.</title>
        <authorList>
            <person name="Xu C."/>
        </authorList>
    </citation>
    <scope>NUCLEOTIDE SEQUENCE [LARGE SCALE GENOMIC DNA]</scope>
    <source>
        <tissue evidence="2">Fresh leaf</tissue>
    </source>
</reference>
<reference evidence="5" key="4">
    <citation type="submission" date="2025-04" db="UniProtKB">
        <authorList>
            <consortium name="RefSeq"/>
        </authorList>
    </citation>
    <scope>IDENTIFICATION</scope>
    <source>
        <tissue evidence="5">Leaf</tissue>
    </source>
</reference>
<protein>
    <submittedName>
        <fullName evidence="5">Uncharacterized protein LOC116208846</fullName>
    </submittedName>
</protein>
<dbReference type="Proteomes" id="UP000197138">
    <property type="component" value="Unassembled WGS sequence"/>
</dbReference>
<proteinExistence type="predicted"/>
<dbReference type="SUPFAM" id="SSF53474">
    <property type="entry name" value="alpha/beta-Hydrolases"/>
    <property type="match status" value="1"/>
</dbReference>
<dbReference type="GeneID" id="116208846"/>
<dbReference type="InterPro" id="IPR000073">
    <property type="entry name" value="AB_hydrolase_1"/>
</dbReference>
<evidence type="ECO:0000313" key="3">
    <source>
        <dbReference type="Proteomes" id="UP000197138"/>
    </source>
</evidence>
<reference evidence="3" key="1">
    <citation type="journal article" date="2017" name="Plant J.">
        <title>The pomegranate (Punica granatum L.) genome and the genomics of punicalagin biosynthesis.</title>
        <authorList>
            <person name="Qin G."/>
            <person name="Xu C."/>
            <person name="Ming R."/>
            <person name="Tang H."/>
            <person name="Guyot R."/>
            <person name="Kramer E.M."/>
            <person name="Hu Y."/>
            <person name="Yi X."/>
            <person name="Qi Y."/>
            <person name="Xu X."/>
            <person name="Gao Z."/>
            <person name="Pan H."/>
            <person name="Jian J."/>
            <person name="Tian Y."/>
            <person name="Yue Z."/>
            <person name="Xu Y."/>
        </authorList>
    </citation>
    <scope>NUCLEOTIDE SEQUENCE [LARGE SCALE GENOMIC DNA]</scope>
    <source>
        <strain evidence="3">cv. Dabenzi</strain>
    </source>
</reference>
<dbReference type="RefSeq" id="XP_031398270.1">
    <property type="nucleotide sequence ID" value="XM_031542410.1"/>
</dbReference>
<dbReference type="InterPro" id="IPR052370">
    <property type="entry name" value="Meta-cleavage_hydrolase"/>
</dbReference>
<dbReference type="PRINTS" id="PR00111">
    <property type="entry name" value="ABHYDROLASE"/>
</dbReference>
<dbReference type="Gene3D" id="3.40.50.1820">
    <property type="entry name" value="alpha/beta hydrolase"/>
    <property type="match status" value="1"/>
</dbReference>
<evidence type="ECO:0000313" key="2">
    <source>
        <dbReference type="EMBL" id="OWM82187.1"/>
    </source>
</evidence>
<accession>A0A218XB59</accession>
<dbReference type="Proteomes" id="UP000515151">
    <property type="component" value="Chromosome 5"/>
</dbReference>
<dbReference type="PANTHER" id="PTHR43139:SF25">
    <property type="entry name" value="ALPHA_BETA-HYDROLASES SUPERFAMILY PROTEIN"/>
    <property type="match status" value="1"/>
</dbReference>
<dbReference type="EMBL" id="MTKT01002011">
    <property type="protein sequence ID" value="OWM82187.1"/>
    <property type="molecule type" value="Genomic_DNA"/>
</dbReference>
<gene>
    <name evidence="5" type="primary">LOC116208846</name>
    <name evidence="2" type="ORF">CDL15_Pgr001761</name>
</gene>
<dbReference type="PANTHER" id="PTHR43139">
    <property type="entry name" value="SI:DKEY-122A22.2"/>
    <property type="match status" value="1"/>
</dbReference>